<dbReference type="EMBL" id="JBHRYB010000013">
    <property type="protein sequence ID" value="MFC3680887.1"/>
    <property type="molecule type" value="Genomic_DNA"/>
</dbReference>
<reference evidence="5" key="1">
    <citation type="journal article" date="2019" name="Int. J. Syst. Evol. Microbiol.">
        <title>The Global Catalogue of Microorganisms (GCM) 10K type strain sequencing project: providing services to taxonomists for standard genome sequencing and annotation.</title>
        <authorList>
            <consortium name="The Broad Institute Genomics Platform"/>
            <consortium name="The Broad Institute Genome Sequencing Center for Infectious Disease"/>
            <person name="Wu L."/>
            <person name="Ma J."/>
        </authorList>
    </citation>
    <scope>NUCLEOTIDE SEQUENCE [LARGE SCALE GENOMIC DNA]</scope>
    <source>
        <strain evidence="5">KCTC 42424</strain>
    </source>
</reference>
<evidence type="ECO:0000256" key="2">
    <source>
        <dbReference type="SAM" id="SignalP"/>
    </source>
</evidence>
<feature type="signal peptide" evidence="2">
    <location>
        <begin position="1"/>
        <end position="19"/>
    </location>
</feature>
<keyword evidence="2" id="KW-0732">Signal</keyword>
<dbReference type="Proteomes" id="UP001595722">
    <property type="component" value="Unassembled WGS sequence"/>
</dbReference>
<proteinExistence type="predicted"/>
<dbReference type="Gene3D" id="1.10.530.10">
    <property type="match status" value="1"/>
</dbReference>
<dbReference type="PANTHER" id="PTHR40572:SF1">
    <property type="entry name" value="PROTEIN BAX"/>
    <property type="match status" value="1"/>
</dbReference>
<keyword evidence="5" id="KW-1185">Reference proteome</keyword>
<dbReference type="Pfam" id="PF01832">
    <property type="entry name" value="Glucosaminidase"/>
    <property type="match status" value="1"/>
</dbReference>
<feature type="chain" id="PRO_5047106392" evidence="2">
    <location>
        <begin position="20"/>
        <end position="258"/>
    </location>
</feature>
<protein>
    <submittedName>
        <fullName evidence="4">Glucosaminidase domain-containing protein</fullName>
    </submittedName>
</protein>
<evidence type="ECO:0000259" key="3">
    <source>
        <dbReference type="Pfam" id="PF01832"/>
    </source>
</evidence>
<dbReference type="InterPro" id="IPR053195">
    <property type="entry name" value="Bax-like"/>
</dbReference>
<accession>A0ABV7VVN8</accession>
<sequence>MRNVFFVKAFLLLISVLLASCDQSPSGGRQAGLNPLLPDFSSFIDVKQKKQAFFDFMKPLIDQANQAVMAERQQVLAWQQQDALNDDDRQALQQLAKKYRVDAETPEQQLQQLEQRIHTIPPSLVMAQAANESAWGTSRFALEGNNLFGQWCFSKGCGIVPSSRNSGANHEVARFDSPYESVASYIRNLNSHPSYQQLRTLRAQELSDQAYSTGSNLAGGLLKYSERGEEYVKEIRAMIRHNKLAKFDLGQDPQPNQG</sequence>
<gene>
    <name evidence="4" type="ORF">ACFOMG_12330</name>
</gene>
<feature type="coiled-coil region" evidence="1">
    <location>
        <begin position="61"/>
        <end position="116"/>
    </location>
</feature>
<evidence type="ECO:0000313" key="4">
    <source>
        <dbReference type="EMBL" id="MFC3680887.1"/>
    </source>
</evidence>
<dbReference type="PROSITE" id="PS51257">
    <property type="entry name" value="PROKAR_LIPOPROTEIN"/>
    <property type="match status" value="1"/>
</dbReference>
<organism evidence="4 5">
    <name type="scientific">Bacterioplanoides pacificum</name>
    <dbReference type="NCBI Taxonomy" id="1171596"/>
    <lineage>
        <taxon>Bacteria</taxon>
        <taxon>Pseudomonadati</taxon>
        <taxon>Pseudomonadota</taxon>
        <taxon>Gammaproteobacteria</taxon>
        <taxon>Oceanospirillales</taxon>
        <taxon>Oceanospirillaceae</taxon>
        <taxon>Bacterioplanoides</taxon>
    </lineage>
</organism>
<comment type="caution">
    <text evidence="4">The sequence shown here is derived from an EMBL/GenBank/DDBJ whole genome shotgun (WGS) entry which is preliminary data.</text>
</comment>
<name>A0ABV7VVN8_9GAMM</name>
<dbReference type="PANTHER" id="PTHR40572">
    <property type="entry name" value="PROTEIN BAX"/>
    <property type="match status" value="1"/>
</dbReference>
<dbReference type="RefSeq" id="WP_376866990.1">
    <property type="nucleotide sequence ID" value="NZ_JBHRYB010000013.1"/>
</dbReference>
<keyword evidence="1" id="KW-0175">Coiled coil</keyword>
<dbReference type="InterPro" id="IPR002901">
    <property type="entry name" value="MGlyc_endo_b_GlcNAc-like_dom"/>
</dbReference>
<evidence type="ECO:0000313" key="5">
    <source>
        <dbReference type="Proteomes" id="UP001595722"/>
    </source>
</evidence>
<feature type="domain" description="Mannosyl-glycoprotein endo-beta-N-acetylglucosamidase-like" evidence="3">
    <location>
        <begin position="112"/>
        <end position="244"/>
    </location>
</feature>
<evidence type="ECO:0000256" key="1">
    <source>
        <dbReference type="SAM" id="Coils"/>
    </source>
</evidence>